<name>A0A562SHP1_9BACT</name>
<accession>A0A562SHP1</accession>
<dbReference type="OrthoDB" id="663225at2"/>
<proteinExistence type="predicted"/>
<dbReference type="AlphaFoldDB" id="A0A562SHP1"/>
<dbReference type="EMBL" id="VLLE01000005">
    <property type="protein sequence ID" value="TWI80464.1"/>
    <property type="molecule type" value="Genomic_DNA"/>
</dbReference>
<reference evidence="2 3" key="1">
    <citation type="journal article" date="2015" name="Stand. Genomic Sci.">
        <title>Genomic Encyclopedia of Bacterial and Archaeal Type Strains, Phase III: the genomes of soil and plant-associated and newly described type strains.</title>
        <authorList>
            <person name="Whitman W.B."/>
            <person name="Woyke T."/>
            <person name="Klenk H.P."/>
            <person name="Zhou Y."/>
            <person name="Lilburn T.G."/>
            <person name="Beck B.J."/>
            <person name="De Vos P."/>
            <person name="Vandamme P."/>
            <person name="Eisen J.A."/>
            <person name="Garrity G."/>
            <person name="Hugenholtz P."/>
            <person name="Kyrpides N.C."/>
        </authorList>
    </citation>
    <scope>NUCLEOTIDE SEQUENCE [LARGE SCALE GENOMIC DNA]</scope>
    <source>
        <strain evidence="2 3">CGMCC 1.7271</strain>
    </source>
</reference>
<dbReference type="RefSeq" id="WP_144887411.1">
    <property type="nucleotide sequence ID" value="NZ_VLLE01000005.1"/>
</dbReference>
<feature type="transmembrane region" description="Helical" evidence="1">
    <location>
        <begin position="99"/>
        <end position="118"/>
    </location>
</feature>
<evidence type="ECO:0000313" key="3">
    <source>
        <dbReference type="Proteomes" id="UP000316167"/>
    </source>
</evidence>
<organism evidence="2 3">
    <name type="scientific">Lacibacter cauensis</name>
    <dbReference type="NCBI Taxonomy" id="510947"/>
    <lineage>
        <taxon>Bacteria</taxon>
        <taxon>Pseudomonadati</taxon>
        <taxon>Bacteroidota</taxon>
        <taxon>Chitinophagia</taxon>
        <taxon>Chitinophagales</taxon>
        <taxon>Chitinophagaceae</taxon>
        <taxon>Lacibacter</taxon>
    </lineage>
</organism>
<keyword evidence="1" id="KW-1133">Transmembrane helix</keyword>
<protein>
    <submittedName>
        <fullName evidence="2">Uncharacterized protein</fullName>
    </submittedName>
</protein>
<keyword evidence="1" id="KW-0812">Transmembrane</keyword>
<evidence type="ECO:0000313" key="2">
    <source>
        <dbReference type="EMBL" id="TWI80464.1"/>
    </source>
</evidence>
<dbReference type="Proteomes" id="UP000316167">
    <property type="component" value="Unassembled WGS sequence"/>
</dbReference>
<sequence>MKKILIGGLVGGLLLFAWQTISFAIANLHDKGQAYTPKQDTILQFLNNSGLEEGTYFMPRLQNEGSSEEMEKFMKEVDGKPWAQISYYKAWNLNMGMNMVRGLLANMIIIIGLCWIFAKMTNSSFSTYIIASLIVGIIAFTNGPYTGHIWYPKHDIAAYFMDAIVSWGLVGLWLGWWMNRK</sequence>
<keyword evidence="1" id="KW-0472">Membrane</keyword>
<keyword evidence="3" id="KW-1185">Reference proteome</keyword>
<comment type="caution">
    <text evidence="2">The sequence shown here is derived from an EMBL/GenBank/DDBJ whole genome shotgun (WGS) entry which is preliminary data.</text>
</comment>
<gene>
    <name evidence="2" type="ORF">IQ13_3141</name>
</gene>
<evidence type="ECO:0000256" key="1">
    <source>
        <dbReference type="SAM" id="Phobius"/>
    </source>
</evidence>
<feature type="transmembrane region" description="Helical" evidence="1">
    <location>
        <begin position="157"/>
        <end position="178"/>
    </location>
</feature>
<feature type="transmembrane region" description="Helical" evidence="1">
    <location>
        <begin position="125"/>
        <end position="145"/>
    </location>
</feature>